<evidence type="ECO:0000256" key="1">
    <source>
        <dbReference type="SAM" id="MobiDB-lite"/>
    </source>
</evidence>
<keyword evidence="2" id="KW-0472">Membrane</keyword>
<evidence type="ECO:0000256" key="2">
    <source>
        <dbReference type="SAM" id="Phobius"/>
    </source>
</evidence>
<evidence type="ECO:0000313" key="3">
    <source>
        <dbReference type="EMBL" id="KAK7609730.1"/>
    </source>
</evidence>
<name>A0ABR1N602_9PEZI</name>
<organism evidence="3 4">
    <name type="scientific">Phyllosticta paracitricarpa</name>
    <dbReference type="NCBI Taxonomy" id="2016321"/>
    <lineage>
        <taxon>Eukaryota</taxon>
        <taxon>Fungi</taxon>
        <taxon>Dikarya</taxon>
        <taxon>Ascomycota</taxon>
        <taxon>Pezizomycotina</taxon>
        <taxon>Dothideomycetes</taxon>
        <taxon>Dothideomycetes incertae sedis</taxon>
        <taxon>Botryosphaeriales</taxon>
        <taxon>Phyllostictaceae</taxon>
        <taxon>Phyllosticta</taxon>
    </lineage>
</organism>
<feature type="transmembrane region" description="Helical" evidence="2">
    <location>
        <begin position="143"/>
        <end position="167"/>
    </location>
</feature>
<sequence length="351" mass="41615">MTTHVAGQWAPSHHHEKAKSLAKKETEKRRTYLFPITSTLLLSARLILRQNDAFLAQQKSSKNERERERKKMTSRPWGHCRRRRRYCLFTPQLFAIKQTKERKKSRLSDSSHRIPSIWFDSVRFPAPFPILSYPTQSYPVSGFPFGVVCVLFWVLEPFFGLLMRAFFLTSFLIRRASVSWMDGWLVEIVAAAHWRRWRRRRRKMAKTDWMIDWLRMTMAASDDVDMNGCVSGWTRDRRLKRAWFVFLLWRESGLVVSFFFFSFSPFFLFFLSLLLFLFLHARKKKKGGKRNKKWRLLDRTGQDRTGQDRTGQDRTGQDSKTKYPSSLCFFVSFSSLVSPLSPIYLSMLSVR</sequence>
<feature type="region of interest" description="Disordered" evidence="1">
    <location>
        <begin position="1"/>
        <end position="24"/>
    </location>
</feature>
<keyword evidence="4" id="KW-1185">Reference proteome</keyword>
<keyword evidence="2" id="KW-1133">Transmembrane helix</keyword>
<reference evidence="3 4" key="1">
    <citation type="submission" date="2024-04" db="EMBL/GenBank/DDBJ databases">
        <title>Phyllosticta paracitricarpa is synonymous to the EU quarantine fungus P. citricarpa based on phylogenomic analyses.</title>
        <authorList>
            <consortium name="Lawrence Berkeley National Laboratory"/>
            <person name="Van ingen-buijs V.A."/>
            <person name="Van westerhoven A.C."/>
            <person name="Haridas S."/>
            <person name="Skiadas P."/>
            <person name="Martin F."/>
            <person name="Groenewald J.Z."/>
            <person name="Crous P.W."/>
            <person name="Seidl M.F."/>
        </authorList>
    </citation>
    <scope>NUCLEOTIDE SEQUENCE [LARGE SCALE GENOMIC DNA]</scope>
    <source>
        <strain evidence="3 4">CBS 141358</strain>
    </source>
</reference>
<protein>
    <recommendedName>
        <fullName evidence="5">Transmembrane protein</fullName>
    </recommendedName>
</protein>
<evidence type="ECO:0008006" key="5">
    <source>
        <dbReference type="Google" id="ProtNLM"/>
    </source>
</evidence>
<dbReference type="Proteomes" id="UP001367316">
    <property type="component" value="Unassembled WGS sequence"/>
</dbReference>
<keyword evidence="2" id="KW-0812">Transmembrane</keyword>
<evidence type="ECO:0000313" key="4">
    <source>
        <dbReference type="Proteomes" id="UP001367316"/>
    </source>
</evidence>
<comment type="caution">
    <text evidence="3">The sequence shown here is derived from an EMBL/GenBank/DDBJ whole genome shotgun (WGS) entry which is preliminary data.</text>
</comment>
<feature type="transmembrane region" description="Helical" evidence="2">
    <location>
        <begin position="266"/>
        <end position="282"/>
    </location>
</feature>
<gene>
    <name evidence="3" type="ORF">JOL62DRAFT_156357</name>
</gene>
<accession>A0ABR1N602</accession>
<feature type="transmembrane region" description="Helical" evidence="2">
    <location>
        <begin position="327"/>
        <end position="345"/>
    </location>
</feature>
<proteinExistence type="predicted"/>
<dbReference type="EMBL" id="JBBPBF010000021">
    <property type="protein sequence ID" value="KAK7609730.1"/>
    <property type="molecule type" value="Genomic_DNA"/>
</dbReference>